<dbReference type="EMBL" id="AJ320537">
    <property type="protein sequence ID" value="CAC85939.1"/>
    <property type="molecule type" value="Genomic_DNA"/>
</dbReference>
<reference evidence="2" key="1">
    <citation type="thesis" date="2000" institute="Calcutta University" country="Calcutta, India">
        <authorList>
            <person name="Chattopadhyay C."/>
        </authorList>
    </citation>
    <scope>NUCLEOTIDE SEQUENCE</scope>
    <source>
        <strain evidence="2">L1</strain>
    </source>
</reference>
<evidence type="ECO:0000313" key="2">
    <source>
        <dbReference type="EMBL" id="CAC85939.1"/>
    </source>
</evidence>
<reference evidence="2" key="2">
    <citation type="submission" date="2001-06" db="EMBL/GenBank/DDBJ databases">
        <title>Cloning sequencing and characterization of the early positive regulatory gene g27 of temperate Mycobacterium L1.</title>
        <authorList>
            <person name="Chattopadhyay C."/>
            <person name="Datta H.J."/>
            <person name="Mandal N.C."/>
        </authorList>
    </citation>
    <scope>NUCLEOTIDE SEQUENCE</scope>
    <source>
        <strain evidence="2">L1</strain>
    </source>
</reference>
<feature type="region of interest" description="Disordered" evidence="1">
    <location>
        <begin position="1"/>
        <end position="73"/>
    </location>
</feature>
<gene>
    <name evidence="2" type="primary">g27</name>
</gene>
<feature type="compositionally biased region" description="Basic and acidic residues" evidence="1">
    <location>
        <begin position="56"/>
        <end position="73"/>
    </location>
</feature>
<evidence type="ECO:0000256" key="1">
    <source>
        <dbReference type="SAM" id="MobiDB-lite"/>
    </source>
</evidence>
<sequence>MAIGRRRRRRRRGWSCREQRRRQGNRQRRYRRRHRWRRKWSRRRWQQPQHPGAPHRAGEEARRIQPDPSKTREENMQAVYDSFKKYGTLDGFIEAQIALNRNCFWHMASFGIATTWIYQRSANTRPTGTDDESG</sequence>
<accession>Q8H9H0</accession>
<organism evidence="2">
    <name type="scientific">Mycobacterium phage L1</name>
    <dbReference type="NCBI Taxonomy" id="164125"/>
    <lineage>
        <taxon>Viruses</taxon>
    </lineage>
</organism>
<proteinExistence type="predicted"/>
<name>Q8H9H0_9VIRU</name>
<protein>
    <submittedName>
        <fullName evidence="2">Transcription regulator protein</fullName>
    </submittedName>
</protein>
<feature type="compositionally biased region" description="Basic residues" evidence="1">
    <location>
        <begin position="1"/>
        <end position="45"/>
    </location>
</feature>